<proteinExistence type="inferred from homology"/>
<evidence type="ECO:0000256" key="3">
    <source>
        <dbReference type="ARBA" id="ARBA00009677"/>
    </source>
</evidence>
<evidence type="ECO:0000259" key="9">
    <source>
        <dbReference type="Pfam" id="PF21159"/>
    </source>
</evidence>
<comment type="subcellular location">
    <subcellularLocation>
        <location evidence="1">Bacterial flagellum</location>
    </subcellularLocation>
    <subcellularLocation>
        <location evidence="2">Secreted</location>
    </subcellularLocation>
</comment>
<dbReference type="GO" id="GO:0005576">
    <property type="term" value="C:extracellular region"/>
    <property type="evidence" value="ECO:0007669"/>
    <property type="project" value="UniProtKB-SubCell"/>
</dbReference>
<dbReference type="Pfam" id="PF21158">
    <property type="entry name" value="flgK_1st_1"/>
    <property type="match status" value="1"/>
</dbReference>
<dbReference type="InterPro" id="IPR010930">
    <property type="entry name" value="Flg_bb/hook_C_dom"/>
</dbReference>
<dbReference type="Pfam" id="PF22638">
    <property type="entry name" value="FlgK_D1"/>
    <property type="match status" value="1"/>
</dbReference>
<feature type="domain" description="Flagellar hook-associated protein 1 D2-like" evidence="8">
    <location>
        <begin position="337"/>
        <end position="420"/>
    </location>
</feature>
<dbReference type="Pfam" id="PF21159">
    <property type="entry name" value="FlgK_2nd"/>
    <property type="match status" value="1"/>
</dbReference>
<dbReference type="Proteomes" id="UP000451565">
    <property type="component" value="Unassembled WGS sequence"/>
</dbReference>
<dbReference type="PRINTS" id="PR01005">
    <property type="entry name" value="FLGHOOKAP1"/>
</dbReference>
<feature type="domain" description="Flagellar basal-body/hook protein C-terminal" evidence="7">
    <location>
        <begin position="620"/>
        <end position="658"/>
    </location>
</feature>
<evidence type="ECO:0000313" key="12">
    <source>
        <dbReference type="Proteomes" id="UP000451565"/>
    </source>
</evidence>
<evidence type="ECO:0000259" key="7">
    <source>
        <dbReference type="Pfam" id="PF06429"/>
    </source>
</evidence>
<comment type="similarity">
    <text evidence="3">Belongs to the flagella basal body rod proteins family.</text>
</comment>
<evidence type="ECO:0000256" key="4">
    <source>
        <dbReference type="ARBA" id="ARBA00016244"/>
    </source>
</evidence>
<dbReference type="EMBL" id="WINI01000001">
    <property type="protein sequence ID" value="MQQ99456.1"/>
    <property type="molecule type" value="Genomic_DNA"/>
</dbReference>
<sequence length="660" mass="68398">MPNMFYIGLSGMNVAQGSLMATAHNSANSATQGYSRQYAVIGANGGNYVPSVGYFGNGAKISGMVRSYDNFISGELNQAIGKAEFLNAHFTGVSQIDTLLGGITVGPKLAASLEGFFNSMQGVANNPADPSARQQLLSSAQALANKYRSANGELNNMNLGVNDQITASVDQINLLSRQIADMNKQILQASAGGQQPNDLMDQRDLMAHNLSGLVQAKVNIGSDGRYNITTGNGMSLVSGDAAKQFKAVPSAADPSRMAVALVNQNGSESELSDSTFTGGSLGGVLQYRNESLIPSQNALGRIAIALADAINSQQKLGVDMKGQFGTDFFSQSSPGALSNDKNKGNMSLTPKFSDVSKLTGSDYKITVSGTPGSLEYIVTRLPGNGVMGNYNDADFPLKFDGLTIDAAGLGQPGDSFLIQPTRNGASGLNVLIADPEKVAAGGALVTNTVASNTGTGKISTAEINKPYMGNPLTGPVTLVFDNVTGTFSGFPTGSGAPSNMDITVTTADGSSTVYPAGSDVPYTSGATMSFGGITVSVSGEPKAGDQFTIEPNINGISDGRNALAMGALQNTKTMDGGTASFSDAYGKLVGKVASKTQELSMAATSQGQLAQNILERLQSISGVNQDEETANVLIYQQMYQANAKVLKTANEMFDTILGIN</sequence>
<dbReference type="GO" id="GO:0009424">
    <property type="term" value="C:bacterial-type flagellum hook"/>
    <property type="evidence" value="ECO:0007669"/>
    <property type="project" value="InterPro"/>
</dbReference>
<dbReference type="InterPro" id="IPR002371">
    <property type="entry name" value="FlgK"/>
</dbReference>
<keyword evidence="11" id="KW-0969">Cilium</keyword>
<dbReference type="OrthoDB" id="9802553at2"/>
<evidence type="ECO:0000259" key="8">
    <source>
        <dbReference type="Pfam" id="PF21158"/>
    </source>
</evidence>
<dbReference type="GO" id="GO:0044780">
    <property type="term" value="P:bacterial-type flagellum assembly"/>
    <property type="evidence" value="ECO:0007669"/>
    <property type="project" value="InterPro"/>
</dbReference>
<dbReference type="RefSeq" id="WP_153233031.1">
    <property type="nucleotide sequence ID" value="NZ_WINI01000001.1"/>
</dbReference>
<keyword evidence="12" id="KW-1185">Reference proteome</keyword>
<evidence type="ECO:0000256" key="2">
    <source>
        <dbReference type="ARBA" id="ARBA00004613"/>
    </source>
</evidence>
<keyword evidence="11" id="KW-0966">Cell projection</keyword>
<dbReference type="PANTHER" id="PTHR30033:SF1">
    <property type="entry name" value="FLAGELLAR HOOK-ASSOCIATED PROTEIN 1"/>
    <property type="match status" value="1"/>
</dbReference>
<dbReference type="InterPro" id="IPR053927">
    <property type="entry name" value="FlgK_helical"/>
</dbReference>
<feature type="domain" description="Flagellar hook-associated protein FlgK helical" evidence="10">
    <location>
        <begin position="94"/>
        <end position="329"/>
    </location>
</feature>
<reference evidence="11 12" key="1">
    <citation type="submission" date="2019-10" db="EMBL/GenBank/DDBJ databases">
        <title>Glaciimonas soli sp. nov., a psychrophilic bacterium isolated from the forest soil of a high elevation mountain in Taiwan.</title>
        <authorList>
            <person name="Wang L.-T."/>
            <person name="Shieh W.Y."/>
        </authorList>
    </citation>
    <scope>NUCLEOTIDE SEQUENCE [LARGE SCALE GENOMIC DNA]</scope>
    <source>
        <strain evidence="11 12">GS1</strain>
    </source>
</reference>
<dbReference type="SUPFAM" id="SSF64518">
    <property type="entry name" value="Phase 1 flagellin"/>
    <property type="match status" value="2"/>
</dbReference>
<accession>A0A843YN95</accession>
<dbReference type="AlphaFoldDB" id="A0A843YN95"/>
<dbReference type="GO" id="GO:0005198">
    <property type="term" value="F:structural molecule activity"/>
    <property type="evidence" value="ECO:0007669"/>
    <property type="project" value="InterPro"/>
</dbReference>
<dbReference type="Pfam" id="PF06429">
    <property type="entry name" value="Flg_bbr_C"/>
    <property type="match status" value="1"/>
</dbReference>
<keyword evidence="11" id="KW-0282">Flagellum</keyword>
<name>A0A843YN95_9BURK</name>
<protein>
    <recommendedName>
        <fullName evidence="4">Flagellar hook-associated protein 1</fullName>
    </recommendedName>
</protein>
<feature type="domain" description="Flagellar hook-associated protein 1 D3" evidence="9">
    <location>
        <begin position="445"/>
        <end position="550"/>
    </location>
</feature>
<evidence type="ECO:0000256" key="6">
    <source>
        <dbReference type="ARBA" id="ARBA00023143"/>
    </source>
</evidence>
<dbReference type="InterPro" id="IPR049474">
    <property type="entry name" value="FlgK_D3"/>
</dbReference>
<comment type="caution">
    <text evidence="11">The sequence shown here is derived from an EMBL/GenBank/DDBJ whole genome shotgun (WGS) entry which is preliminary data.</text>
</comment>
<dbReference type="NCBIfam" id="TIGR02492">
    <property type="entry name" value="flgK_ends"/>
    <property type="match status" value="1"/>
</dbReference>
<evidence type="ECO:0000313" key="11">
    <source>
        <dbReference type="EMBL" id="MQQ99456.1"/>
    </source>
</evidence>
<evidence type="ECO:0000259" key="10">
    <source>
        <dbReference type="Pfam" id="PF22638"/>
    </source>
</evidence>
<keyword evidence="5" id="KW-0964">Secreted</keyword>
<gene>
    <name evidence="11" type="primary">flgK</name>
    <name evidence="11" type="ORF">GEV47_01995</name>
</gene>
<evidence type="ECO:0000256" key="5">
    <source>
        <dbReference type="ARBA" id="ARBA00022525"/>
    </source>
</evidence>
<dbReference type="InterPro" id="IPR049119">
    <property type="entry name" value="FlgK_D2-like"/>
</dbReference>
<evidence type="ECO:0000256" key="1">
    <source>
        <dbReference type="ARBA" id="ARBA00004365"/>
    </source>
</evidence>
<organism evidence="11 12">
    <name type="scientific">Glaciimonas soli</name>
    <dbReference type="NCBI Taxonomy" id="2590999"/>
    <lineage>
        <taxon>Bacteria</taxon>
        <taxon>Pseudomonadati</taxon>
        <taxon>Pseudomonadota</taxon>
        <taxon>Betaproteobacteria</taxon>
        <taxon>Burkholderiales</taxon>
        <taxon>Oxalobacteraceae</taxon>
        <taxon>Glaciimonas</taxon>
    </lineage>
</organism>
<dbReference type="PANTHER" id="PTHR30033">
    <property type="entry name" value="FLAGELLAR HOOK-ASSOCIATED PROTEIN 1"/>
    <property type="match status" value="1"/>
</dbReference>
<keyword evidence="6" id="KW-0975">Bacterial flagellum</keyword>